<organism evidence="1 2">
    <name type="scientific">Aspergillus welwitschiae</name>
    <dbReference type="NCBI Taxonomy" id="1341132"/>
    <lineage>
        <taxon>Eukaryota</taxon>
        <taxon>Fungi</taxon>
        <taxon>Dikarya</taxon>
        <taxon>Ascomycota</taxon>
        <taxon>Pezizomycotina</taxon>
        <taxon>Eurotiomycetes</taxon>
        <taxon>Eurotiomycetidae</taxon>
        <taxon>Eurotiales</taxon>
        <taxon>Aspergillaceae</taxon>
        <taxon>Aspergillus</taxon>
        <taxon>Aspergillus subgen. Circumdati</taxon>
    </lineage>
</organism>
<proteinExistence type="predicted"/>
<dbReference type="RefSeq" id="XP_026623998.1">
    <property type="nucleotide sequence ID" value="XM_026767086.1"/>
</dbReference>
<protein>
    <submittedName>
        <fullName evidence="1">Uncharacterized protein</fullName>
    </submittedName>
</protein>
<evidence type="ECO:0000313" key="1">
    <source>
        <dbReference type="EMBL" id="RDH30976.1"/>
    </source>
</evidence>
<name>A0A3F3PXC8_9EURO</name>
<reference evidence="1 2" key="1">
    <citation type="submission" date="2018-07" db="EMBL/GenBank/DDBJ databases">
        <title>The genomes of Aspergillus section Nigri reveals drivers in fungal speciation.</title>
        <authorList>
            <consortium name="DOE Joint Genome Institute"/>
            <person name="Vesth T.C."/>
            <person name="Nybo J."/>
            <person name="Theobald S."/>
            <person name="Brandl J."/>
            <person name="Frisvad J.C."/>
            <person name="Nielsen K.F."/>
            <person name="Lyhne E.K."/>
            <person name="Kogle M.E."/>
            <person name="Kuo A."/>
            <person name="Riley R."/>
            <person name="Clum A."/>
            <person name="Nolan M."/>
            <person name="Lipzen A."/>
            <person name="Salamov A."/>
            <person name="Henrissat B."/>
            <person name="Wiebenga A."/>
            <person name="De vries R.P."/>
            <person name="Grigoriev I.V."/>
            <person name="Mortensen U.H."/>
            <person name="Andersen M.R."/>
            <person name="Baker S.E."/>
        </authorList>
    </citation>
    <scope>NUCLEOTIDE SEQUENCE [LARGE SCALE GENOMIC DNA]</scope>
    <source>
        <strain evidence="1 2">CBS 139.54b</strain>
    </source>
</reference>
<dbReference type="AlphaFoldDB" id="A0A3F3PXC8"/>
<dbReference type="Proteomes" id="UP000253729">
    <property type="component" value="Unassembled WGS sequence"/>
</dbReference>
<sequence length="54" mass="6061">MKQIMCAHNIFSISLTTVHPLALLAYTPRVCHRMMSATMFAMSTLVMPNVLCSF</sequence>
<dbReference type="EMBL" id="KZ852057">
    <property type="protein sequence ID" value="RDH30976.1"/>
    <property type="molecule type" value="Genomic_DNA"/>
</dbReference>
<keyword evidence="2" id="KW-1185">Reference proteome</keyword>
<dbReference type="GeneID" id="38135442"/>
<gene>
    <name evidence="1" type="ORF">BDQ94DRAFT_147832</name>
</gene>
<accession>A0A3F3PXC8</accession>
<evidence type="ECO:0000313" key="2">
    <source>
        <dbReference type="Proteomes" id="UP000253729"/>
    </source>
</evidence>